<dbReference type="PANTHER" id="PTHR36180:SF2">
    <property type="entry name" value="BRO FAMILY PROTEIN"/>
    <property type="match status" value="1"/>
</dbReference>
<dbReference type="RefSeq" id="WP_380227528.1">
    <property type="nucleotide sequence ID" value="NZ_JBHSOF010000032.1"/>
</dbReference>
<comment type="caution">
    <text evidence="2">The sequence shown here is derived from an EMBL/GenBank/DDBJ whole genome shotgun (WGS) entry which is preliminary data.</text>
</comment>
<dbReference type="SMART" id="SM01040">
    <property type="entry name" value="Bro-N"/>
    <property type="match status" value="1"/>
</dbReference>
<reference evidence="3" key="1">
    <citation type="journal article" date="2019" name="Int. J. Syst. Evol. Microbiol.">
        <title>The Global Catalogue of Microorganisms (GCM) 10K type strain sequencing project: providing services to taxonomists for standard genome sequencing and annotation.</title>
        <authorList>
            <consortium name="The Broad Institute Genomics Platform"/>
            <consortium name="The Broad Institute Genome Sequencing Center for Infectious Disease"/>
            <person name="Wu L."/>
            <person name="Ma J."/>
        </authorList>
    </citation>
    <scope>NUCLEOTIDE SEQUENCE [LARGE SCALE GENOMIC DNA]</scope>
    <source>
        <strain evidence="3">CGMCC 4.1437</strain>
    </source>
</reference>
<organism evidence="2 3">
    <name type="scientific">Kitasatospora misakiensis</name>
    <dbReference type="NCBI Taxonomy" id="67330"/>
    <lineage>
        <taxon>Bacteria</taxon>
        <taxon>Bacillati</taxon>
        <taxon>Actinomycetota</taxon>
        <taxon>Actinomycetes</taxon>
        <taxon>Kitasatosporales</taxon>
        <taxon>Streptomycetaceae</taxon>
        <taxon>Kitasatospora</taxon>
    </lineage>
</organism>
<dbReference type="Proteomes" id="UP001595975">
    <property type="component" value="Unassembled WGS sequence"/>
</dbReference>
<protein>
    <submittedName>
        <fullName evidence="2">Bro-N domain-containing protein</fullName>
    </submittedName>
</protein>
<evidence type="ECO:0000313" key="2">
    <source>
        <dbReference type="EMBL" id="MFC5665858.1"/>
    </source>
</evidence>
<proteinExistence type="predicted"/>
<name>A0ABW0X7Z8_9ACTN</name>
<accession>A0ABW0X7Z8</accession>
<dbReference type="PROSITE" id="PS51750">
    <property type="entry name" value="BRO_N"/>
    <property type="match status" value="1"/>
</dbReference>
<dbReference type="InterPro" id="IPR003497">
    <property type="entry name" value="BRO_N_domain"/>
</dbReference>
<dbReference type="EMBL" id="JBHSOF010000032">
    <property type="protein sequence ID" value="MFC5665858.1"/>
    <property type="molecule type" value="Genomic_DNA"/>
</dbReference>
<evidence type="ECO:0000259" key="1">
    <source>
        <dbReference type="PROSITE" id="PS51750"/>
    </source>
</evidence>
<sequence>MDDEQTMQERMELVRSSFPVTGQPIRVVMINGEPWFATTDVCAVLDRGSPSWASRMVDARDTRTVDMRSVCLSSTQAYDVSAGGNAPTRGNPMLNLVSEAGLYLLVMRSKKPNAKPFQDWVTHELLPSIRRGDTDIPTQQRRMAETLTEAIGQQVYVVARIEHEDWPGLTVHSDGTVHCRHGDMALRLPGPDDSGPPFGPYFECPGGEHVGIRGSRVVPGCPKLRIVDLVRMRDEAGAPPASGETPERGPENVLVELHGARIIGTPPQIAEFMREYAG</sequence>
<dbReference type="Pfam" id="PF02498">
    <property type="entry name" value="Bro-N"/>
    <property type="match status" value="1"/>
</dbReference>
<dbReference type="PANTHER" id="PTHR36180">
    <property type="entry name" value="DNA-BINDING PROTEIN-RELATED-RELATED"/>
    <property type="match status" value="1"/>
</dbReference>
<gene>
    <name evidence="2" type="ORF">ACFP3U_23095</name>
</gene>
<feature type="domain" description="Bro-N" evidence="1">
    <location>
        <begin position="10"/>
        <end position="133"/>
    </location>
</feature>
<keyword evidence="3" id="KW-1185">Reference proteome</keyword>
<evidence type="ECO:0000313" key="3">
    <source>
        <dbReference type="Proteomes" id="UP001595975"/>
    </source>
</evidence>